<accession>A0A0S7E9F1</accession>
<proteinExistence type="inferred from homology"/>
<dbReference type="PRINTS" id="PR01576">
    <property type="entry name" value="PDEFORMYLASE"/>
</dbReference>
<dbReference type="CDD" id="cd00487">
    <property type="entry name" value="Pep_deformylase"/>
    <property type="match status" value="1"/>
</dbReference>
<dbReference type="KEGG" id="mod:AS202_02155"/>
<keyword evidence="4" id="KW-0648">Protein biosynthesis</keyword>
<dbReference type="eggNOG" id="COG0242">
    <property type="taxonomic scope" value="Bacteria"/>
</dbReference>
<dbReference type="InterPro" id="IPR036821">
    <property type="entry name" value="Peptide_deformylase_sf"/>
</dbReference>
<sequence>MNTYTKLNDIENLLIQQSTVEEPMHVYQVDSPVEEQVLRMRCEEVLPTDENLKYLIARMYKTVRNEEKPGVGIAAPQVGINRRVFLVQRMDKKGEPFEFFINPEIVWYSKILRRGEEGCLSIANEYGEVYRSLAIQITYYDLSGEHFQEVIEGFTAVIIQHEFDHLNGVLFTDRIKEQENNEYYNASPTSEIVYQR</sequence>
<evidence type="ECO:0000256" key="4">
    <source>
        <dbReference type="HAMAP-Rule" id="MF_00163"/>
    </source>
</evidence>
<dbReference type="NCBIfam" id="TIGR00079">
    <property type="entry name" value="pept_deformyl"/>
    <property type="match status" value="1"/>
</dbReference>
<dbReference type="PANTHER" id="PTHR10458:SF22">
    <property type="entry name" value="PEPTIDE DEFORMYLASE"/>
    <property type="match status" value="1"/>
</dbReference>
<gene>
    <name evidence="4" type="primary">def</name>
    <name evidence="5" type="ORF">AS202_02155</name>
</gene>
<evidence type="ECO:0000313" key="6">
    <source>
        <dbReference type="Proteomes" id="UP000069030"/>
    </source>
</evidence>
<dbReference type="GO" id="GO:0046872">
    <property type="term" value="F:metal ion binding"/>
    <property type="evidence" value="ECO:0007669"/>
    <property type="project" value="UniProtKB-KW"/>
</dbReference>
<feature type="active site" evidence="4">
    <location>
        <position position="162"/>
    </location>
</feature>
<dbReference type="PANTHER" id="PTHR10458">
    <property type="entry name" value="PEPTIDE DEFORMYLASE"/>
    <property type="match status" value="1"/>
</dbReference>
<dbReference type="EC" id="3.5.1.88" evidence="4"/>
<dbReference type="PIRSF" id="PIRSF004749">
    <property type="entry name" value="Pep_def"/>
    <property type="match status" value="1"/>
</dbReference>
<dbReference type="HAMAP" id="MF_00163">
    <property type="entry name" value="Pep_deformylase"/>
    <property type="match status" value="1"/>
</dbReference>
<keyword evidence="3 4" id="KW-0378">Hydrolase</keyword>
<dbReference type="Proteomes" id="UP000069030">
    <property type="component" value="Chromosome"/>
</dbReference>
<dbReference type="NCBIfam" id="NF001159">
    <property type="entry name" value="PRK00150.1-3"/>
    <property type="match status" value="1"/>
</dbReference>
<feature type="binding site" evidence="4">
    <location>
        <position position="119"/>
    </location>
    <ligand>
        <name>Fe cation</name>
        <dbReference type="ChEBI" id="CHEBI:24875"/>
    </ligand>
</feature>
<comment type="catalytic activity">
    <reaction evidence="4">
        <text>N-terminal N-formyl-L-methionyl-[peptide] + H2O = N-terminal L-methionyl-[peptide] + formate</text>
        <dbReference type="Rhea" id="RHEA:24420"/>
        <dbReference type="Rhea" id="RHEA-COMP:10639"/>
        <dbReference type="Rhea" id="RHEA-COMP:10640"/>
        <dbReference type="ChEBI" id="CHEBI:15377"/>
        <dbReference type="ChEBI" id="CHEBI:15740"/>
        <dbReference type="ChEBI" id="CHEBI:49298"/>
        <dbReference type="ChEBI" id="CHEBI:64731"/>
        <dbReference type="EC" id="3.5.1.88"/>
    </reaction>
</comment>
<dbReference type="Gene3D" id="3.90.45.10">
    <property type="entry name" value="Peptide deformylase"/>
    <property type="match status" value="1"/>
</dbReference>
<feature type="binding site" evidence="4">
    <location>
        <position position="165"/>
    </location>
    <ligand>
        <name>Fe cation</name>
        <dbReference type="ChEBI" id="CHEBI:24875"/>
    </ligand>
</feature>
<evidence type="ECO:0000313" key="5">
    <source>
        <dbReference type="EMBL" id="ALU25039.1"/>
    </source>
</evidence>
<evidence type="ECO:0000256" key="1">
    <source>
        <dbReference type="ARBA" id="ARBA00010759"/>
    </source>
</evidence>
<comment type="similarity">
    <text evidence="1 4">Belongs to the polypeptide deformylase family.</text>
</comment>
<dbReference type="InterPro" id="IPR023635">
    <property type="entry name" value="Peptide_deformylase"/>
</dbReference>
<keyword evidence="4" id="KW-0408">Iron</keyword>
<dbReference type="Pfam" id="PF01327">
    <property type="entry name" value="Pep_deformylase"/>
    <property type="match status" value="1"/>
</dbReference>
<evidence type="ECO:0000256" key="2">
    <source>
        <dbReference type="ARBA" id="ARBA00022723"/>
    </source>
</evidence>
<dbReference type="GeneID" id="66973658"/>
<comment type="function">
    <text evidence="4">Removes the formyl group from the N-terminal Met of newly synthesized proteins. Requires at least a dipeptide for an efficient rate of reaction. N-terminal L-methionine is a prerequisite for activity but the enzyme has broad specificity at other positions.</text>
</comment>
<dbReference type="GO" id="GO:0042586">
    <property type="term" value="F:peptide deformylase activity"/>
    <property type="evidence" value="ECO:0007669"/>
    <property type="project" value="UniProtKB-UniRule"/>
</dbReference>
<comment type="cofactor">
    <cofactor evidence="4">
        <name>Fe(2+)</name>
        <dbReference type="ChEBI" id="CHEBI:29033"/>
    </cofactor>
    <text evidence="4">Binds 1 Fe(2+) ion.</text>
</comment>
<dbReference type="AlphaFoldDB" id="A0A0S7E9F1"/>
<dbReference type="RefSeq" id="WP_006260363.1">
    <property type="nucleotide sequence ID" value="NZ_BCMQ01000007.1"/>
</dbReference>
<feature type="binding site" evidence="4">
    <location>
        <position position="161"/>
    </location>
    <ligand>
        <name>Fe cation</name>
        <dbReference type="ChEBI" id="CHEBI:24875"/>
    </ligand>
</feature>
<reference evidence="5 6" key="1">
    <citation type="journal article" date="2016" name="J. Zhejiang Univ. Sci. B">
        <title>Antibiotic resistance mechanisms of Myroides sp.</title>
        <authorList>
            <person name="Hu S."/>
            <person name="Yuan S."/>
            <person name="Qu H."/>
            <person name="Jiang T."/>
            <person name="Zhou Y."/>
            <person name="Wang M."/>
            <person name="Ming D."/>
        </authorList>
    </citation>
    <scope>NUCLEOTIDE SEQUENCE [LARGE SCALE GENOMIC DNA]</scope>
    <source>
        <strain evidence="5 6">PR63039</strain>
    </source>
</reference>
<protein>
    <recommendedName>
        <fullName evidence="4">Peptide deformylase</fullName>
        <shortName evidence="4">PDF</shortName>
        <ecNumber evidence="4">3.5.1.88</ecNumber>
    </recommendedName>
    <alternativeName>
        <fullName evidence="4">Polypeptide deformylase</fullName>
    </alternativeName>
</protein>
<name>A0A0S7E9F1_9FLAO</name>
<dbReference type="EMBL" id="CP013690">
    <property type="protein sequence ID" value="ALU25039.1"/>
    <property type="molecule type" value="Genomic_DNA"/>
</dbReference>
<keyword evidence="2 4" id="KW-0479">Metal-binding</keyword>
<dbReference type="SUPFAM" id="SSF56420">
    <property type="entry name" value="Peptide deformylase"/>
    <property type="match status" value="1"/>
</dbReference>
<evidence type="ECO:0000256" key="3">
    <source>
        <dbReference type="ARBA" id="ARBA00022801"/>
    </source>
</evidence>
<dbReference type="GO" id="GO:0006412">
    <property type="term" value="P:translation"/>
    <property type="evidence" value="ECO:0007669"/>
    <property type="project" value="UniProtKB-UniRule"/>
</dbReference>
<organism evidence="5 6">
    <name type="scientific">Myroides odoratimimus</name>
    <dbReference type="NCBI Taxonomy" id="76832"/>
    <lineage>
        <taxon>Bacteria</taxon>
        <taxon>Pseudomonadati</taxon>
        <taxon>Bacteroidota</taxon>
        <taxon>Flavobacteriia</taxon>
        <taxon>Flavobacteriales</taxon>
        <taxon>Flavobacteriaceae</taxon>
        <taxon>Myroides</taxon>
    </lineage>
</organism>